<accession>A0A9D4F5N8</accession>
<dbReference type="Proteomes" id="UP000828390">
    <property type="component" value="Unassembled WGS sequence"/>
</dbReference>
<evidence type="ECO:0000313" key="4">
    <source>
        <dbReference type="Proteomes" id="UP000828390"/>
    </source>
</evidence>
<feature type="region of interest" description="Disordered" evidence="1">
    <location>
        <begin position="81"/>
        <end position="159"/>
    </location>
</feature>
<protein>
    <submittedName>
        <fullName evidence="3">Uncharacterized protein</fullName>
    </submittedName>
</protein>
<feature type="signal peptide" evidence="2">
    <location>
        <begin position="1"/>
        <end position="19"/>
    </location>
</feature>
<evidence type="ECO:0000313" key="3">
    <source>
        <dbReference type="EMBL" id="KAH3790526.1"/>
    </source>
</evidence>
<gene>
    <name evidence="3" type="ORF">DPMN_168728</name>
</gene>
<comment type="caution">
    <text evidence="3">The sequence shown here is derived from an EMBL/GenBank/DDBJ whole genome shotgun (WGS) entry which is preliminary data.</text>
</comment>
<feature type="chain" id="PRO_5038691464" evidence="2">
    <location>
        <begin position="20"/>
        <end position="159"/>
    </location>
</feature>
<dbReference type="EMBL" id="JAIWYP010000008">
    <property type="protein sequence ID" value="KAH3790526.1"/>
    <property type="molecule type" value="Genomic_DNA"/>
</dbReference>
<evidence type="ECO:0000256" key="1">
    <source>
        <dbReference type="SAM" id="MobiDB-lite"/>
    </source>
</evidence>
<reference evidence="3" key="2">
    <citation type="submission" date="2020-11" db="EMBL/GenBank/DDBJ databases">
        <authorList>
            <person name="McCartney M.A."/>
            <person name="Auch B."/>
            <person name="Kono T."/>
            <person name="Mallez S."/>
            <person name="Becker A."/>
            <person name="Gohl D.M."/>
            <person name="Silverstein K.A.T."/>
            <person name="Koren S."/>
            <person name="Bechman K.B."/>
            <person name="Herman A."/>
            <person name="Abrahante J.E."/>
            <person name="Garbe J."/>
        </authorList>
    </citation>
    <scope>NUCLEOTIDE SEQUENCE</scope>
    <source>
        <strain evidence="3">Duluth1</strain>
        <tissue evidence="3">Whole animal</tissue>
    </source>
</reference>
<proteinExistence type="predicted"/>
<keyword evidence="2" id="KW-0732">Signal</keyword>
<organism evidence="3 4">
    <name type="scientific">Dreissena polymorpha</name>
    <name type="common">Zebra mussel</name>
    <name type="synonym">Mytilus polymorpha</name>
    <dbReference type="NCBI Taxonomy" id="45954"/>
    <lineage>
        <taxon>Eukaryota</taxon>
        <taxon>Metazoa</taxon>
        <taxon>Spiralia</taxon>
        <taxon>Lophotrochozoa</taxon>
        <taxon>Mollusca</taxon>
        <taxon>Bivalvia</taxon>
        <taxon>Autobranchia</taxon>
        <taxon>Heteroconchia</taxon>
        <taxon>Euheterodonta</taxon>
        <taxon>Imparidentia</taxon>
        <taxon>Neoheterodontei</taxon>
        <taxon>Myida</taxon>
        <taxon>Dreissenoidea</taxon>
        <taxon>Dreissenidae</taxon>
        <taxon>Dreissena</taxon>
    </lineage>
</organism>
<evidence type="ECO:0000256" key="2">
    <source>
        <dbReference type="SAM" id="SignalP"/>
    </source>
</evidence>
<name>A0A9D4F5N8_DREPO</name>
<sequence>MKTFGTVLTLCVMCVCVNGFLFGRQHPLFGNDPDMLTAALLFGLDGNELMALQSLSQPDARARSQFQRDISVLSMLGLIDGADAPDNKGPGAAGRGGGKNAAGAAAGGEGGPGGEGGEGGAAVKKAAPKERARGAARGGAAQPAPTTPAPPRRTRQPRH</sequence>
<feature type="compositionally biased region" description="Gly residues" evidence="1">
    <location>
        <begin position="91"/>
        <end position="120"/>
    </location>
</feature>
<keyword evidence="4" id="KW-1185">Reference proteome</keyword>
<dbReference type="AlphaFoldDB" id="A0A9D4F5N8"/>
<reference evidence="3" key="1">
    <citation type="journal article" date="2019" name="bioRxiv">
        <title>The Genome of the Zebra Mussel, Dreissena polymorpha: A Resource for Invasive Species Research.</title>
        <authorList>
            <person name="McCartney M.A."/>
            <person name="Auch B."/>
            <person name="Kono T."/>
            <person name="Mallez S."/>
            <person name="Zhang Y."/>
            <person name="Obille A."/>
            <person name="Becker A."/>
            <person name="Abrahante J.E."/>
            <person name="Garbe J."/>
            <person name="Badalamenti J.P."/>
            <person name="Herman A."/>
            <person name="Mangelson H."/>
            <person name="Liachko I."/>
            <person name="Sullivan S."/>
            <person name="Sone E.D."/>
            <person name="Koren S."/>
            <person name="Silverstein K.A.T."/>
            <person name="Beckman K.B."/>
            <person name="Gohl D.M."/>
        </authorList>
    </citation>
    <scope>NUCLEOTIDE SEQUENCE</scope>
    <source>
        <strain evidence="3">Duluth1</strain>
        <tissue evidence="3">Whole animal</tissue>
    </source>
</reference>